<dbReference type="GO" id="GO:0043328">
    <property type="term" value="P:protein transport to vacuole involved in ubiquitin-dependent protein catabolic process via the multivesicular body sorting pathway"/>
    <property type="evidence" value="ECO:0007669"/>
    <property type="project" value="InterPro"/>
</dbReference>
<dbReference type="InterPro" id="IPR002014">
    <property type="entry name" value="VHS_dom"/>
</dbReference>
<evidence type="ECO:0000259" key="8">
    <source>
        <dbReference type="PROSITE" id="PS50909"/>
    </source>
</evidence>
<dbReference type="CDD" id="cd03561">
    <property type="entry name" value="VHS"/>
    <property type="match status" value="1"/>
</dbReference>
<dbReference type="PROSITE" id="PS50179">
    <property type="entry name" value="VHS"/>
    <property type="match status" value="1"/>
</dbReference>
<evidence type="ECO:0000256" key="4">
    <source>
        <dbReference type="ARBA" id="ARBA00022927"/>
    </source>
</evidence>
<dbReference type="AlphaFoldDB" id="A0A7N1A5A8"/>
<dbReference type="InterPro" id="IPR004152">
    <property type="entry name" value="GAT_dom"/>
</dbReference>
<evidence type="ECO:0008006" key="11">
    <source>
        <dbReference type="Google" id="ProtNLM"/>
    </source>
</evidence>
<comment type="subcellular location">
    <subcellularLocation>
        <location evidence="1">Membrane</location>
        <topology evidence="1">Peripheral membrane protein</topology>
    </subcellularLocation>
</comment>
<dbReference type="GO" id="GO:0005737">
    <property type="term" value="C:cytoplasm"/>
    <property type="evidence" value="ECO:0007669"/>
    <property type="project" value="UniProtKB-ARBA"/>
</dbReference>
<evidence type="ECO:0000256" key="3">
    <source>
        <dbReference type="ARBA" id="ARBA00022448"/>
    </source>
</evidence>
<evidence type="ECO:0000259" key="7">
    <source>
        <dbReference type="PROSITE" id="PS50179"/>
    </source>
</evidence>
<dbReference type="Pfam" id="PF00790">
    <property type="entry name" value="VHS"/>
    <property type="match status" value="1"/>
</dbReference>
<evidence type="ECO:0000256" key="6">
    <source>
        <dbReference type="SAM" id="MobiDB-lite"/>
    </source>
</evidence>
<evidence type="ECO:0000313" key="9">
    <source>
        <dbReference type="EnsemblPlants" id="Kaladp0087s0204.1.v1.1"/>
    </source>
</evidence>
<dbReference type="PROSITE" id="PS50909">
    <property type="entry name" value="GAT"/>
    <property type="match status" value="1"/>
</dbReference>
<proteinExistence type="inferred from homology"/>
<evidence type="ECO:0000256" key="2">
    <source>
        <dbReference type="ARBA" id="ARBA00007708"/>
    </source>
</evidence>
<evidence type="ECO:0000256" key="1">
    <source>
        <dbReference type="ARBA" id="ARBA00004170"/>
    </source>
</evidence>
<accession>A0A7N1A5A8</accession>
<keyword evidence="4" id="KW-0653">Protein transport</keyword>
<dbReference type="EnsemblPlants" id="Kaladp0087s0204.1.v1.1">
    <property type="protein sequence ID" value="Kaladp0087s0204.1.v1.1"/>
    <property type="gene ID" value="Kaladp0087s0204.v1.1"/>
</dbReference>
<dbReference type="SUPFAM" id="SSF89009">
    <property type="entry name" value="GAT-like domain"/>
    <property type="match status" value="1"/>
</dbReference>
<feature type="compositionally biased region" description="Low complexity" evidence="6">
    <location>
        <begin position="250"/>
        <end position="262"/>
    </location>
</feature>
<dbReference type="Proteomes" id="UP000594263">
    <property type="component" value="Unplaced"/>
</dbReference>
<dbReference type="PANTHER" id="PTHR46646:SF5">
    <property type="entry name" value="TOM1-LIKE PROTEIN 2"/>
    <property type="match status" value="1"/>
</dbReference>
<dbReference type="InterPro" id="IPR044836">
    <property type="entry name" value="TOL_plant"/>
</dbReference>
<dbReference type="InterPro" id="IPR038425">
    <property type="entry name" value="GAT_sf"/>
</dbReference>
<dbReference type="OMA" id="QYDFAFG"/>
<comment type="similarity">
    <text evidence="2">Belongs to the TOM1 family.</text>
</comment>
<dbReference type="GO" id="GO:0043130">
    <property type="term" value="F:ubiquitin binding"/>
    <property type="evidence" value="ECO:0007669"/>
    <property type="project" value="InterPro"/>
</dbReference>
<feature type="domain" description="GAT" evidence="8">
    <location>
        <begin position="144"/>
        <end position="231"/>
    </location>
</feature>
<keyword evidence="5" id="KW-0472">Membrane</keyword>
<feature type="region of interest" description="Disordered" evidence="6">
    <location>
        <begin position="250"/>
        <end position="283"/>
    </location>
</feature>
<dbReference type="InterPro" id="IPR008942">
    <property type="entry name" value="ENTH_VHS"/>
</dbReference>
<dbReference type="Gramene" id="Kaladp0087s0204.1.v1.1">
    <property type="protein sequence ID" value="Kaladp0087s0204.1.v1.1"/>
    <property type="gene ID" value="Kaladp0087s0204.v1.1"/>
</dbReference>
<keyword evidence="10" id="KW-1185">Reference proteome</keyword>
<sequence>MAIKKRLTHKSVLTQRFSLELLEACTMNCEKVFSEVASERVLDEMVKLIENPQTDYNNRNRAMELIRAWGESEDLAYLPVFNQTYMSLMNRGVPLRVEEANSFPGQQTLESYIDQQPMAAPESYPVPTVGSQAAVQYDFAFGDLSPEEKKEVLEVTRNSLDLLSSLQSSEADSKLVKDDLTTSILGKLKESQPALQKIIQSTTEDESMLFEALNLNDQLQQIIEKYEEPQTASRLEEQVPLEAPITYAAVESKTETSATASSPKLGAPESVSDSKSLDDAKPN</sequence>
<dbReference type="GO" id="GO:0016020">
    <property type="term" value="C:membrane"/>
    <property type="evidence" value="ECO:0007669"/>
    <property type="project" value="UniProtKB-SubCell"/>
</dbReference>
<dbReference type="Pfam" id="PF03127">
    <property type="entry name" value="GAT"/>
    <property type="match status" value="1"/>
</dbReference>
<reference evidence="9" key="1">
    <citation type="submission" date="2021-01" db="UniProtKB">
        <authorList>
            <consortium name="EnsemblPlants"/>
        </authorList>
    </citation>
    <scope>IDENTIFICATION</scope>
</reference>
<name>A0A7N1A5A8_KALFE</name>
<protein>
    <recommendedName>
        <fullName evidence="11">Target of Myb protein 1</fullName>
    </recommendedName>
</protein>
<dbReference type="SUPFAM" id="SSF48464">
    <property type="entry name" value="ENTH/VHS domain"/>
    <property type="match status" value="1"/>
</dbReference>
<dbReference type="PANTHER" id="PTHR46646">
    <property type="entry name" value="TOM1-LIKE PROTEIN 1"/>
    <property type="match status" value="1"/>
</dbReference>
<dbReference type="Gene3D" id="1.20.58.160">
    <property type="match status" value="1"/>
</dbReference>
<feature type="domain" description="VHS" evidence="7">
    <location>
        <begin position="1"/>
        <end position="96"/>
    </location>
</feature>
<dbReference type="GO" id="GO:0035091">
    <property type="term" value="F:phosphatidylinositol binding"/>
    <property type="evidence" value="ECO:0007669"/>
    <property type="project" value="InterPro"/>
</dbReference>
<evidence type="ECO:0000256" key="5">
    <source>
        <dbReference type="ARBA" id="ARBA00023136"/>
    </source>
</evidence>
<organism evidence="9 10">
    <name type="scientific">Kalanchoe fedtschenkoi</name>
    <name type="common">Lavender scallops</name>
    <name type="synonym">South American air plant</name>
    <dbReference type="NCBI Taxonomy" id="63787"/>
    <lineage>
        <taxon>Eukaryota</taxon>
        <taxon>Viridiplantae</taxon>
        <taxon>Streptophyta</taxon>
        <taxon>Embryophyta</taxon>
        <taxon>Tracheophyta</taxon>
        <taxon>Spermatophyta</taxon>
        <taxon>Magnoliopsida</taxon>
        <taxon>eudicotyledons</taxon>
        <taxon>Gunneridae</taxon>
        <taxon>Pentapetalae</taxon>
        <taxon>Saxifragales</taxon>
        <taxon>Crassulaceae</taxon>
        <taxon>Kalanchoe</taxon>
    </lineage>
</organism>
<dbReference type="Gene3D" id="1.25.40.90">
    <property type="match status" value="1"/>
</dbReference>
<keyword evidence="3" id="KW-0813">Transport</keyword>
<evidence type="ECO:0000313" key="10">
    <source>
        <dbReference type="Proteomes" id="UP000594263"/>
    </source>
</evidence>